<dbReference type="EMBL" id="CP066744">
    <property type="protein sequence ID" value="QQK08526.1"/>
    <property type="molecule type" value="Genomic_DNA"/>
</dbReference>
<proteinExistence type="predicted"/>
<keyword evidence="2" id="KW-1185">Reference proteome</keyword>
<dbReference type="Proteomes" id="UP000595814">
    <property type="component" value="Chromosome"/>
</dbReference>
<accession>A0AC61MSL6</accession>
<evidence type="ECO:0000313" key="1">
    <source>
        <dbReference type="EMBL" id="QQK08526.1"/>
    </source>
</evidence>
<keyword evidence="1" id="KW-0238">DNA-binding</keyword>
<evidence type="ECO:0000313" key="2">
    <source>
        <dbReference type="Proteomes" id="UP000595814"/>
    </source>
</evidence>
<protein>
    <submittedName>
        <fullName evidence="1">MmcQ/YjbR family DNA-binding protein</fullName>
    </submittedName>
</protein>
<organism evidence="1 2">
    <name type="scientific">Miniphocaeibacter halophilus</name>
    <dbReference type="NCBI Taxonomy" id="2931922"/>
    <lineage>
        <taxon>Bacteria</taxon>
        <taxon>Bacillati</taxon>
        <taxon>Bacillota</taxon>
        <taxon>Tissierellia</taxon>
        <taxon>Tissierellales</taxon>
        <taxon>Peptoniphilaceae</taxon>
        <taxon>Miniphocaeibacter</taxon>
    </lineage>
</organism>
<gene>
    <name evidence="1" type="ORF">JFY71_03030</name>
</gene>
<name>A0AC61MSL6_9FIRM</name>
<reference evidence="1 2" key="1">
    <citation type="journal article" date="2022" name="Int. J. Syst. Evol. Microbiol.">
        <title>Miniphocaeibacter halophilus sp. nov., an ammonium-tolerant acetate-producing bacterium isolated from a biogas system.</title>
        <authorList>
            <person name="Schnurer A."/>
            <person name="Singh A."/>
            <person name="Bi S."/>
            <person name="Qiao W."/>
            <person name="Westerholm M."/>
        </authorList>
    </citation>
    <scope>NUCLEOTIDE SEQUENCE [LARGE SCALE GENOMIC DNA]</scope>
    <source>
        <strain evidence="1 2">AMB_01</strain>
    </source>
</reference>
<sequence length="120" mass="13955">MDIENRKKESIEFGKNLQGADVYYRDSWECDYFSINGKCFGMMTKDLITLKNKPEDILAMSDLYSDVSPGYYASKKHWNSIKLNAKQLSNEEIRNLIEISYNLVLDKLTKKEKNSILEGK</sequence>